<feature type="compositionally biased region" description="Basic and acidic residues" evidence="9">
    <location>
        <begin position="937"/>
        <end position="948"/>
    </location>
</feature>
<dbReference type="Proteomes" id="UP001281761">
    <property type="component" value="Unassembled WGS sequence"/>
</dbReference>
<feature type="compositionally biased region" description="Basic and acidic residues" evidence="9">
    <location>
        <begin position="891"/>
        <end position="908"/>
    </location>
</feature>
<feature type="compositionally biased region" description="Basic and acidic residues" evidence="9">
    <location>
        <begin position="977"/>
        <end position="993"/>
    </location>
</feature>
<dbReference type="PANTHER" id="PTHR46357">
    <property type="entry name" value="TRANSCRIPTIONAL REGULATOR ATRX"/>
    <property type="match status" value="1"/>
</dbReference>
<sequence length="1212" mass="141779">MTLNEQFESMHLEEEPTKTPKGGKHKKNKQGEWATEFNGFILDGDSAFDLPLESPVVIESHPSSLHSSFADIRELATIPASISNFKGTQNAAQKIEEMNDAQPEKPSKFTKPITPVEEIDENELEQELRRLQVIEERKRLRKEKRATQKRKSLLQTRTEPNTNGLFSPHSIDSTSSNLSGTRSCPSWNSPRGSASPSQVPLSTGHHPSLKESWERLVDSDRNTSTHKLLDRTPFANTIYLGPTSKTSDNSPSRFIGTRKLTEPGDFEIDDESAVVEDQITPSTNPFLRLPDNPPQPPKQPLISPNSMPSPGLSFAYEQKTFLLPTGIQPHRYAFPTLDSDTPLTASEHLVFTEITPLTYAGKESSQTRWGTDNESPFRPVQVVEEGENEEKGREREGEGSVGEGRNEETWKDREVHPAMEEGQIDQSRSVVVVQVMDEAEAEKDVLKEEEELKREEDRQMKEEETRTSMNEEEMETEGINKEEEEQVRRQEEERKTTEEDERREREEEEHEATRKEEEEGREKIQREKEEKERAKKAEAEQERKEEEERKQKEEAERRRQEEEEFARKQEQERHEREEERIKKEDERIAREKAEEEERHRKEKKEEEERWKEQERARREEEEKLKAIAKAKQEAEENHRKDEERQERARLKEEAKMREEEQRKKQQEMERRLKEERRKEETTREEEETRKREEEKKKGDTKLKEERALAEQKRVDEERKLNENKLKVDEARRHEEERRKEEERLAEEANRRKRDEKEEEERRRKKEEWRRDVQLKEEDLRKDDARQRTKAQEKTTLDTALHHSSHDRTDTARRSEDEDDSDSTPEPNSHIPIPTSPLAEHSPLNKADHLHHRRALHPATVPLPSPPKHAPAACLNQETRNRSQSAQPRSTRTKEAGRRKEENSQDKKSGSSTPLTTTVTPSPQSVTRQSSRPSSVLHVREKPALEHPQSHTTPTTPSKSRTIQTRSPLTANALASRQRKEEQKRIAEAAERARERVRRKKQEERAERKAVEEAQRREKEKMNSQIQLQRRIVEKNIDTMRRVEQIGEERRKDEETEKQSGSHEHTQDTPTPSSLISKTEPLPPPKLHPNTPHPHPQVHSTTSPHSRTSSLTSNTSPTLTLPETKRECFEREYQTRHAQQHEKESQGRRREDAERRRKPRPIKAESIRILADFIGVDQLAYAKREYGVRGRRENDNDKTPEKGRRRTEGGKNG</sequence>
<feature type="compositionally biased region" description="Polar residues" evidence="9">
    <location>
        <begin position="1067"/>
        <end position="1076"/>
    </location>
</feature>
<evidence type="ECO:0000313" key="10">
    <source>
        <dbReference type="EMBL" id="KAK2956049.1"/>
    </source>
</evidence>
<feature type="compositionally biased region" description="Basic and acidic residues" evidence="9">
    <location>
        <begin position="478"/>
        <end position="815"/>
    </location>
</feature>
<evidence type="ECO:0000256" key="8">
    <source>
        <dbReference type="ARBA" id="ARBA00023242"/>
    </source>
</evidence>
<feature type="compositionally biased region" description="Low complexity" evidence="9">
    <location>
        <begin position="949"/>
        <end position="961"/>
    </location>
</feature>
<feature type="compositionally biased region" description="Polar residues" evidence="9">
    <location>
        <begin position="962"/>
        <end position="974"/>
    </location>
</feature>
<feature type="region of interest" description="Disordered" evidence="9">
    <location>
        <begin position="282"/>
        <end position="310"/>
    </location>
</feature>
<evidence type="ECO:0000256" key="1">
    <source>
        <dbReference type="ARBA" id="ARBA00004123"/>
    </source>
</evidence>
<dbReference type="PANTHER" id="PTHR46357:SF1">
    <property type="entry name" value="TRANSCRIPTIONAL REGULATOR ATRX"/>
    <property type="match status" value="1"/>
</dbReference>
<feature type="compositionally biased region" description="Pro residues" evidence="9">
    <location>
        <begin position="1080"/>
        <end position="1094"/>
    </location>
</feature>
<feature type="region of interest" description="Disordered" evidence="9">
    <location>
        <begin position="140"/>
        <end position="208"/>
    </location>
</feature>
<feature type="compositionally biased region" description="Basic and acidic residues" evidence="9">
    <location>
        <begin position="442"/>
        <end position="466"/>
    </location>
</feature>
<keyword evidence="3" id="KW-0227">DNA damage</keyword>
<feature type="compositionally biased region" description="Basic and acidic residues" evidence="9">
    <location>
        <begin position="1122"/>
        <end position="1154"/>
    </location>
</feature>
<reference evidence="10 11" key="1">
    <citation type="journal article" date="2022" name="bioRxiv">
        <title>Genomics of Preaxostyla Flagellates Illuminates Evolutionary Transitions and the Path Towards Mitochondrial Loss.</title>
        <authorList>
            <person name="Novak L.V.F."/>
            <person name="Treitli S.C."/>
            <person name="Pyrih J."/>
            <person name="Halakuc P."/>
            <person name="Pipaliya S.V."/>
            <person name="Vacek V."/>
            <person name="Brzon O."/>
            <person name="Soukal P."/>
            <person name="Eme L."/>
            <person name="Dacks J.B."/>
            <person name="Karnkowska A."/>
            <person name="Elias M."/>
            <person name="Hampl V."/>
        </authorList>
    </citation>
    <scope>NUCLEOTIDE SEQUENCE [LARGE SCALE GENOMIC DNA]</scope>
    <source>
        <strain evidence="10">NAU3</strain>
        <tissue evidence="10">Gut</tissue>
    </source>
</reference>
<evidence type="ECO:0000256" key="2">
    <source>
        <dbReference type="ARBA" id="ARBA00022741"/>
    </source>
</evidence>
<proteinExistence type="predicted"/>
<feature type="compositionally biased region" description="Polar residues" evidence="9">
    <location>
        <begin position="363"/>
        <end position="374"/>
    </location>
</feature>
<feature type="compositionally biased region" description="Polar residues" evidence="9">
    <location>
        <begin position="153"/>
        <end position="201"/>
    </location>
</feature>
<evidence type="ECO:0000256" key="9">
    <source>
        <dbReference type="SAM" id="MobiDB-lite"/>
    </source>
</evidence>
<feature type="compositionally biased region" description="Basic and acidic residues" evidence="9">
    <location>
        <begin position="1030"/>
        <end position="1066"/>
    </location>
</feature>
<keyword evidence="5" id="KW-0067">ATP-binding</keyword>
<organism evidence="10 11">
    <name type="scientific">Blattamonas nauphoetae</name>
    <dbReference type="NCBI Taxonomy" id="2049346"/>
    <lineage>
        <taxon>Eukaryota</taxon>
        <taxon>Metamonada</taxon>
        <taxon>Preaxostyla</taxon>
        <taxon>Oxymonadida</taxon>
        <taxon>Blattamonas</taxon>
    </lineage>
</organism>
<feature type="compositionally biased region" description="Basic and acidic residues" evidence="9">
    <location>
        <begin position="8"/>
        <end position="18"/>
    </location>
</feature>
<feature type="compositionally biased region" description="Low complexity" evidence="9">
    <location>
        <begin position="1099"/>
        <end position="1120"/>
    </location>
</feature>
<feature type="compositionally biased region" description="Polar residues" evidence="9">
    <location>
        <begin position="875"/>
        <end position="889"/>
    </location>
</feature>
<protein>
    <submittedName>
        <fullName evidence="10">Uncharacterized protein</fullName>
    </submittedName>
</protein>
<keyword evidence="6" id="KW-0238">DNA-binding</keyword>
<evidence type="ECO:0000256" key="4">
    <source>
        <dbReference type="ARBA" id="ARBA00022801"/>
    </source>
</evidence>
<evidence type="ECO:0000313" key="11">
    <source>
        <dbReference type="Proteomes" id="UP001281761"/>
    </source>
</evidence>
<dbReference type="EMBL" id="JARBJD010000060">
    <property type="protein sequence ID" value="KAK2956049.1"/>
    <property type="molecule type" value="Genomic_DNA"/>
</dbReference>
<evidence type="ECO:0000256" key="7">
    <source>
        <dbReference type="ARBA" id="ARBA00023204"/>
    </source>
</evidence>
<feature type="compositionally biased region" description="Basic residues" evidence="9">
    <location>
        <begin position="140"/>
        <end position="152"/>
    </location>
</feature>
<feature type="compositionally biased region" description="Basic and acidic residues" evidence="9">
    <location>
        <begin position="1000"/>
        <end position="1021"/>
    </location>
</feature>
<keyword evidence="4" id="KW-0378">Hydrolase</keyword>
<name>A0ABQ9XX44_9EUKA</name>
<comment type="caution">
    <text evidence="10">The sequence shown here is derived from an EMBL/GenBank/DDBJ whole genome shotgun (WGS) entry which is preliminary data.</text>
</comment>
<evidence type="ECO:0000256" key="6">
    <source>
        <dbReference type="ARBA" id="ARBA00023125"/>
    </source>
</evidence>
<accession>A0ABQ9XX44</accession>
<evidence type="ECO:0000256" key="5">
    <source>
        <dbReference type="ARBA" id="ARBA00022840"/>
    </source>
</evidence>
<feature type="region of interest" description="Disordered" evidence="9">
    <location>
        <begin position="362"/>
        <end position="1165"/>
    </location>
</feature>
<evidence type="ECO:0000256" key="3">
    <source>
        <dbReference type="ARBA" id="ARBA00022763"/>
    </source>
</evidence>
<keyword evidence="7" id="KW-0234">DNA repair</keyword>
<keyword evidence="11" id="KW-1185">Reference proteome</keyword>
<gene>
    <name evidence="10" type="ORF">BLNAU_9025</name>
</gene>
<feature type="compositionally biased region" description="Low complexity" evidence="9">
    <location>
        <begin position="909"/>
        <end position="926"/>
    </location>
</feature>
<keyword evidence="8" id="KW-0539">Nucleus</keyword>
<comment type="subcellular location">
    <subcellularLocation>
        <location evidence="1">Nucleus</location>
    </subcellularLocation>
</comment>
<feature type="region of interest" description="Disordered" evidence="9">
    <location>
        <begin position="1"/>
        <end position="30"/>
    </location>
</feature>
<dbReference type="InterPro" id="IPR052131">
    <property type="entry name" value="ATRX_domain-containing"/>
</dbReference>
<feature type="region of interest" description="Disordered" evidence="9">
    <location>
        <begin position="1182"/>
        <end position="1212"/>
    </location>
</feature>
<feature type="compositionally biased region" description="Basic and acidic residues" evidence="9">
    <location>
        <begin position="389"/>
        <end position="419"/>
    </location>
</feature>
<keyword evidence="2" id="KW-0547">Nucleotide-binding</keyword>